<proteinExistence type="predicted"/>
<accession>A0A8S5VU20</accession>
<protein>
    <submittedName>
        <fullName evidence="1">Uncharacterized protein</fullName>
    </submittedName>
</protein>
<reference evidence="1" key="1">
    <citation type="journal article" date="2021" name="Proc. Natl. Acad. Sci. U.S.A.">
        <title>A Catalog of Tens of Thousands of Viruses from Human Metagenomes Reveals Hidden Associations with Chronic Diseases.</title>
        <authorList>
            <person name="Tisza M.J."/>
            <person name="Buck C.B."/>
        </authorList>
    </citation>
    <scope>NUCLEOTIDE SEQUENCE</scope>
    <source>
        <strain evidence="1">CtASH1</strain>
    </source>
</reference>
<dbReference type="EMBL" id="BK035393">
    <property type="protein sequence ID" value="DAG97957.1"/>
    <property type="molecule type" value="Genomic_DNA"/>
</dbReference>
<name>A0A8S5VU20_9CAUD</name>
<organism evidence="1">
    <name type="scientific">Ackermannviridae sp</name>
    <dbReference type="NCBI Taxonomy" id="2831612"/>
    <lineage>
        <taxon>Viruses</taxon>
        <taxon>Duplodnaviria</taxon>
        <taxon>Heunggongvirae</taxon>
        <taxon>Uroviricota</taxon>
        <taxon>Caudoviricetes</taxon>
        <taxon>Pantevenvirales</taxon>
        <taxon>Ackermannviridae</taxon>
    </lineage>
</organism>
<evidence type="ECO:0000313" key="1">
    <source>
        <dbReference type="EMBL" id="DAG97957.1"/>
    </source>
</evidence>
<sequence>MNNKEKIAYYRNLAIALRTIGLQVTQEDAVLISNIVKLINENKDAKVSDLYDVAEQSKKEIEEIQKIG</sequence>